<evidence type="ECO:0000256" key="1">
    <source>
        <dbReference type="SAM" id="MobiDB-lite"/>
    </source>
</evidence>
<comment type="caution">
    <text evidence="2">The sequence shown here is derived from an EMBL/GenBank/DDBJ whole genome shotgun (WGS) entry which is preliminary data.</text>
</comment>
<organism evidence="2 3">
    <name type="scientific">Coleophoma crateriformis</name>
    <dbReference type="NCBI Taxonomy" id="565419"/>
    <lineage>
        <taxon>Eukaryota</taxon>
        <taxon>Fungi</taxon>
        <taxon>Dikarya</taxon>
        <taxon>Ascomycota</taxon>
        <taxon>Pezizomycotina</taxon>
        <taxon>Leotiomycetes</taxon>
        <taxon>Helotiales</taxon>
        <taxon>Dermateaceae</taxon>
        <taxon>Coleophoma</taxon>
    </lineage>
</organism>
<dbReference type="EMBL" id="PDLN01000022">
    <property type="protein sequence ID" value="RDW57782.1"/>
    <property type="molecule type" value="Genomic_DNA"/>
</dbReference>
<evidence type="ECO:0000313" key="3">
    <source>
        <dbReference type="Proteomes" id="UP000256328"/>
    </source>
</evidence>
<dbReference type="Proteomes" id="UP000256328">
    <property type="component" value="Unassembled WGS sequence"/>
</dbReference>
<feature type="region of interest" description="Disordered" evidence="1">
    <location>
        <begin position="1"/>
        <end position="23"/>
    </location>
</feature>
<reference evidence="2 3" key="1">
    <citation type="journal article" date="2018" name="IMA Fungus">
        <title>IMA Genome-F 9: Draft genome sequence of Annulohypoxylon stygium, Aspergillus mulundensis, Berkeleyomyces basicola (syn. Thielaviopsis basicola), Ceratocystis smalleyi, two Cercospora beticola strains, Coleophoma cylindrospora, Fusarium fracticaudum, Phialophora cf. hyalina, and Morchella septimelata.</title>
        <authorList>
            <person name="Wingfield B.D."/>
            <person name="Bills G.F."/>
            <person name="Dong Y."/>
            <person name="Huang W."/>
            <person name="Nel W.J."/>
            <person name="Swalarsk-Parry B.S."/>
            <person name="Vaghefi N."/>
            <person name="Wilken P.M."/>
            <person name="An Z."/>
            <person name="de Beer Z.W."/>
            <person name="De Vos L."/>
            <person name="Chen L."/>
            <person name="Duong T.A."/>
            <person name="Gao Y."/>
            <person name="Hammerbacher A."/>
            <person name="Kikkert J.R."/>
            <person name="Li Y."/>
            <person name="Li H."/>
            <person name="Li K."/>
            <person name="Li Q."/>
            <person name="Liu X."/>
            <person name="Ma X."/>
            <person name="Naidoo K."/>
            <person name="Pethybridge S.J."/>
            <person name="Sun J."/>
            <person name="Steenkamp E.T."/>
            <person name="van der Nest M.A."/>
            <person name="van Wyk S."/>
            <person name="Wingfield M.J."/>
            <person name="Xiong C."/>
            <person name="Yue Q."/>
            <person name="Zhang X."/>
        </authorList>
    </citation>
    <scope>NUCLEOTIDE SEQUENCE [LARGE SCALE GENOMIC DNA]</scope>
    <source>
        <strain evidence="2 3">BP5796</strain>
    </source>
</reference>
<evidence type="ECO:0000313" key="2">
    <source>
        <dbReference type="EMBL" id="RDW57782.1"/>
    </source>
</evidence>
<accession>A0A3D8Q7H9</accession>
<keyword evidence="3" id="KW-1185">Reference proteome</keyword>
<dbReference type="AlphaFoldDB" id="A0A3D8Q7H9"/>
<name>A0A3D8Q7H9_9HELO</name>
<protein>
    <submittedName>
        <fullName evidence="2">Uncharacterized protein</fullName>
    </submittedName>
</protein>
<proteinExistence type="predicted"/>
<sequence length="61" mass="6794">MAASPTETGLKPGETPPNSHMGSGPFVDYDVYQEAVLSLSWLWEARLRSISSTLWQRLLSK</sequence>
<gene>
    <name evidence="2" type="ORF">BP5796_12583</name>
</gene>